<dbReference type="AlphaFoldDB" id="A0A9K3P412"/>
<dbReference type="Proteomes" id="UP000215914">
    <property type="component" value="Unassembled WGS sequence"/>
</dbReference>
<dbReference type="Gramene" id="mRNA:HanXRQr2_Chr01g0043101">
    <property type="protein sequence ID" value="mRNA:HanXRQr2_Chr01g0043101"/>
    <property type="gene ID" value="HanXRQr2_Chr01g0043101"/>
</dbReference>
<comment type="caution">
    <text evidence="1">The sequence shown here is derived from an EMBL/GenBank/DDBJ whole genome shotgun (WGS) entry which is preliminary data.</text>
</comment>
<reference evidence="1" key="2">
    <citation type="submission" date="2020-06" db="EMBL/GenBank/DDBJ databases">
        <title>Helianthus annuus Genome sequencing and assembly Release 2.</title>
        <authorList>
            <person name="Gouzy J."/>
            <person name="Langlade N."/>
            <person name="Munos S."/>
        </authorList>
    </citation>
    <scope>NUCLEOTIDE SEQUENCE</scope>
    <source>
        <tissue evidence="1">Leaves</tissue>
    </source>
</reference>
<evidence type="ECO:0000313" key="2">
    <source>
        <dbReference type="Proteomes" id="UP000215914"/>
    </source>
</evidence>
<proteinExistence type="predicted"/>
<sequence length="89" mass="10127">MNKLKDAAGISNLEVIFRFIFSASSVGNFCNTFTNSRMPDDQIGIIRIRDLRDSTFSTVVIPHGFEPEEPMSTSLTTHALLRNLKYKFR</sequence>
<dbReference type="EMBL" id="MNCJ02000316">
    <property type="protein sequence ID" value="KAF5823882.1"/>
    <property type="molecule type" value="Genomic_DNA"/>
</dbReference>
<gene>
    <name evidence="1" type="ORF">HanXRQr2_Chr01g0043101</name>
</gene>
<organism evidence="1 2">
    <name type="scientific">Helianthus annuus</name>
    <name type="common">Common sunflower</name>
    <dbReference type="NCBI Taxonomy" id="4232"/>
    <lineage>
        <taxon>Eukaryota</taxon>
        <taxon>Viridiplantae</taxon>
        <taxon>Streptophyta</taxon>
        <taxon>Embryophyta</taxon>
        <taxon>Tracheophyta</taxon>
        <taxon>Spermatophyta</taxon>
        <taxon>Magnoliopsida</taxon>
        <taxon>eudicotyledons</taxon>
        <taxon>Gunneridae</taxon>
        <taxon>Pentapetalae</taxon>
        <taxon>asterids</taxon>
        <taxon>campanulids</taxon>
        <taxon>Asterales</taxon>
        <taxon>Asteraceae</taxon>
        <taxon>Asteroideae</taxon>
        <taxon>Heliantheae alliance</taxon>
        <taxon>Heliantheae</taxon>
        <taxon>Helianthus</taxon>
    </lineage>
</organism>
<evidence type="ECO:0000313" key="1">
    <source>
        <dbReference type="EMBL" id="KAF5823882.1"/>
    </source>
</evidence>
<protein>
    <submittedName>
        <fullName evidence="1">Uncharacterized protein</fullName>
    </submittedName>
</protein>
<accession>A0A9K3P412</accession>
<reference evidence="1" key="1">
    <citation type="journal article" date="2017" name="Nature">
        <title>The sunflower genome provides insights into oil metabolism, flowering and Asterid evolution.</title>
        <authorList>
            <person name="Badouin H."/>
            <person name="Gouzy J."/>
            <person name="Grassa C.J."/>
            <person name="Murat F."/>
            <person name="Staton S.E."/>
            <person name="Cottret L."/>
            <person name="Lelandais-Briere C."/>
            <person name="Owens G.L."/>
            <person name="Carrere S."/>
            <person name="Mayjonade B."/>
            <person name="Legrand L."/>
            <person name="Gill N."/>
            <person name="Kane N.C."/>
            <person name="Bowers J.E."/>
            <person name="Hubner S."/>
            <person name="Bellec A."/>
            <person name="Berard A."/>
            <person name="Berges H."/>
            <person name="Blanchet N."/>
            <person name="Boniface M.C."/>
            <person name="Brunel D."/>
            <person name="Catrice O."/>
            <person name="Chaidir N."/>
            <person name="Claudel C."/>
            <person name="Donnadieu C."/>
            <person name="Faraut T."/>
            <person name="Fievet G."/>
            <person name="Helmstetter N."/>
            <person name="King M."/>
            <person name="Knapp S.J."/>
            <person name="Lai Z."/>
            <person name="Le Paslier M.C."/>
            <person name="Lippi Y."/>
            <person name="Lorenzon L."/>
            <person name="Mandel J.R."/>
            <person name="Marage G."/>
            <person name="Marchand G."/>
            <person name="Marquand E."/>
            <person name="Bret-Mestries E."/>
            <person name="Morien E."/>
            <person name="Nambeesan S."/>
            <person name="Nguyen T."/>
            <person name="Pegot-Espagnet P."/>
            <person name="Pouilly N."/>
            <person name="Raftis F."/>
            <person name="Sallet E."/>
            <person name="Schiex T."/>
            <person name="Thomas J."/>
            <person name="Vandecasteele C."/>
            <person name="Vares D."/>
            <person name="Vear F."/>
            <person name="Vautrin S."/>
            <person name="Crespi M."/>
            <person name="Mangin B."/>
            <person name="Burke J.M."/>
            <person name="Salse J."/>
            <person name="Munos S."/>
            <person name="Vincourt P."/>
            <person name="Rieseberg L.H."/>
            <person name="Langlade N.B."/>
        </authorList>
    </citation>
    <scope>NUCLEOTIDE SEQUENCE</scope>
    <source>
        <tissue evidence="1">Leaves</tissue>
    </source>
</reference>
<name>A0A9K3P412_HELAN</name>
<keyword evidence="2" id="KW-1185">Reference proteome</keyword>